<dbReference type="Pfam" id="PF00698">
    <property type="entry name" value="Acyl_transf_1"/>
    <property type="match status" value="1"/>
</dbReference>
<proteinExistence type="predicted"/>
<keyword evidence="2" id="KW-0597">Phosphoprotein</keyword>
<dbReference type="SUPFAM" id="SSF55048">
    <property type="entry name" value="Probable ACP-binding domain of malonyl-CoA ACP transacylase"/>
    <property type="match status" value="1"/>
</dbReference>
<keyword evidence="1" id="KW-0596">Phosphopantetheine</keyword>
<comment type="caution">
    <text evidence="5">The sequence shown here is derived from an EMBL/GenBank/DDBJ whole genome shotgun (WGS) entry which is preliminary data.</text>
</comment>
<gene>
    <name evidence="5" type="ORF">C7C46_14080</name>
</gene>
<evidence type="ECO:0000313" key="5">
    <source>
        <dbReference type="EMBL" id="PYC79490.1"/>
    </source>
</evidence>
<evidence type="ECO:0000256" key="3">
    <source>
        <dbReference type="SAM" id="MobiDB-lite"/>
    </source>
</evidence>
<dbReference type="PANTHER" id="PTHR43775">
    <property type="entry name" value="FATTY ACID SYNTHASE"/>
    <property type="match status" value="1"/>
</dbReference>
<sequence length="380" mass="39011">MAPGSIIEGIGNPVRVRPRKEAATVRSAPSSPVFAGSVVHLFSGQGDFALTPLLRLLPRVPSLAAAVAEVFAQADRAAAEFGVAPLGPRLLGSSPPSAGALAGEPPGAVQLALFGVSLAVHRALEADGCRADRLVAVSFGEIPALTAAGCCSVADGARLAGRLGQLLTGHGGGMTLVGVGPAGTRALLDRAGPAADTVVPACVNHRDETVLSGPLDALAAVERFAARKGVSVQRLRLPFMSHHPALAREAGAFAHYARRLRLVPPRRPVFSVVAGRLYGPDNDLPRALSACLVRSFTLPAVLGAALPGGSLAVEAGTGRALANSVRLIDPRQRVCAPLAEGSWLGRCPRGGRVPDGRAPSRAQDSGCRRRPTDTAARRQL</sequence>
<protein>
    <recommendedName>
        <fullName evidence="4">Malonyl-CoA:ACP transacylase (MAT) domain-containing protein</fullName>
    </recommendedName>
</protein>
<feature type="region of interest" description="Disordered" evidence="3">
    <location>
        <begin position="349"/>
        <end position="380"/>
    </location>
</feature>
<feature type="compositionally biased region" description="Basic and acidic residues" evidence="3">
    <location>
        <begin position="366"/>
        <end position="380"/>
    </location>
</feature>
<dbReference type="GO" id="GO:0004312">
    <property type="term" value="F:fatty acid synthase activity"/>
    <property type="evidence" value="ECO:0007669"/>
    <property type="project" value="TreeGrafter"/>
</dbReference>
<dbReference type="AlphaFoldDB" id="A0A2V4NGV5"/>
<organism evidence="5 6">
    <name type="scientific">Streptomyces tateyamensis</name>
    <dbReference type="NCBI Taxonomy" id="565073"/>
    <lineage>
        <taxon>Bacteria</taxon>
        <taxon>Bacillati</taxon>
        <taxon>Actinomycetota</taxon>
        <taxon>Actinomycetes</taxon>
        <taxon>Kitasatosporales</taxon>
        <taxon>Streptomycetaceae</taxon>
        <taxon>Streptomyces</taxon>
    </lineage>
</organism>
<dbReference type="SUPFAM" id="SSF52151">
    <property type="entry name" value="FabD/lysophospholipase-like"/>
    <property type="match status" value="1"/>
</dbReference>
<keyword evidence="6" id="KW-1185">Reference proteome</keyword>
<dbReference type="InterPro" id="IPR001227">
    <property type="entry name" value="Ac_transferase_dom_sf"/>
</dbReference>
<evidence type="ECO:0000256" key="2">
    <source>
        <dbReference type="ARBA" id="ARBA00022553"/>
    </source>
</evidence>
<dbReference type="InterPro" id="IPR016035">
    <property type="entry name" value="Acyl_Trfase/lysoPLipase"/>
</dbReference>
<feature type="domain" description="Malonyl-CoA:ACP transacylase (MAT)" evidence="4">
    <location>
        <begin position="41"/>
        <end position="351"/>
    </location>
</feature>
<dbReference type="GO" id="GO:0006633">
    <property type="term" value="P:fatty acid biosynthetic process"/>
    <property type="evidence" value="ECO:0007669"/>
    <property type="project" value="TreeGrafter"/>
</dbReference>
<evidence type="ECO:0000313" key="6">
    <source>
        <dbReference type="Proteomes" id="UP000248039"/>
    </source>
</evidence>
<accession>A0A2V4NGV5</accession>
<evidence type="ECO:0000259" key="4">
    <source>
        <dbReference type="SMART" id="SM00827"/>
    </source>
</evidence>
<dbReference type="Proteomes" id="UP000248039">
    <property type="component" value="Unassembled WGS sequence"/>
</dbReference>
<dbReference type="EMBL" id="PYBW01000043">
    <property type="protein sequence ID" value="PYC79490.1"/>
    <property type="molecule type" value="Genomic_DNA"/>
</dbReference>
<dbReference type="InterPro" id="IPR016036">
    <property type="entry name" value="Malonyl_transacylase_ACP-bd"/>
</dbReference>
<reference evidence="5 6" key="1">
    <citation type="submission" date="2018-03" db="EMBL/GenBank/DDBJ databases">
        <title>Bioinformatic expansion and discovery of thiopeptide antibiotics.</title>
        <authorList>
            <person name="Schwalen C.J."/>
            <person name="Hudson G.A."/>
            <person name="Mitchell D.A."/>
        </authorList>
    </citation>
    <scope>NUCLEOTIDE SEQUENCE [LARGE SCALE GENOMIC DNA]</scope>
    <source>
        <strain evidence="5 6">ATCC 21389</strain>
    </source>
</reference>
<dbReference type="PANTHER" id="PTHR43775:SF37">
    <property type="entry name" value="SI:DKEY-61P9.11"/>
    <property type="match status" value="1"/>
</dbReference>
<dbReference type="SMART" id="SM00827">
    <property type="entry name" value="PKS_AT"/>
    <property type="match status" value="1"/>
</dbReference>
<dbReference type="InterPro" id="IPR050091">
    <property type="entry name" value="PKS_NRPS_Biosynth_Enz"/>
</dbReference>
<dbReference type="Gene3D" id="3.40.366.10">
    <property type="entry name" value="Malonyl-Coenzyme A Acyl Carrier Protein, domain 2"/>
    <property type="match status" value="1"/>
</dbReference>
<evidence type="ECO:0000256" key="1">
    <source>
        <dbReference type="ARBA" id="ARBA00022450"/>
    </source>
</evidence>
<name>A0A2V4NGV5_9ACTN</name>
<dbReference type="InterPro" id="IPR014043">
    <property type="entry name" value="Acyl_transferase_dom"/>
</dbReference>